<dbReference type="EMBL" id="MU275932">
    <property type="protein sequence ID" value="KAI0046172.1"/>
    <property type="molecule type" value="Genomic_DNA"/>
</dbReference>
<organism evidence="1 2">
    <name type="scientific">Auriscalpium vulgare</name>
    <dbReference type="NCBI Taxonomy" id="40419"/>
    <lineage>
        <taxon>Eukaryota</taxon>
        <taxon>Fungi</taxon>
        <taxon>Dikarya</taxon>
        <taxon>Basidiomycota</taxon>
        <taxon>Agaricomycotina</taxon>
        <taxon>Agaricomycetes</taxon>
        <taxon>Russulales</taxon>
        <taxon>Auriscalpiaceae</taxon>
        <taxon>Auriscalpium</taxon>
    </lineage>
</organism>
<reference evidence="1" key="2">
    <citation type="journal article" date="2022" name="New Phytol.">
        <title>Evolutionary transition to the ectomycorrhizal habit in the genomes of a hyperdiverse lineage of mushroom-forming fungi.</title>
        <authorList>
            <person name="Looney B."/>
            <person name="Miyauchi S."/>
            <person name="Morin E."/>
            <person name="Drula E."/>
            <person name="Courty P.E."/>
            <person name="Kohler A."/>
            <person name="Kuo A."/>
            <person name="LaButti K."/>
            <person name="Pangilinan J."/>
            <person name="Lipzen A."/>
            <person name="Riley R."/>
            <person name="Andreopoulos W."/>
            <person name="He G."/>
            <person name="Johnson J."/>
            <person name="Nolan M."/>
            <person name="Tritt A."/>
            <person name="Barry K.W."/>
            <person name="Grigoriev I.V."/>
            <person name="Nagy L.G."/>
            <person name="Hibbett D."/>
            <person name="Henrissat B."/>
            <person name="Matheny P.B."/>
            <person name="Labbe J."/>
            <person name="Martin F.M."/>
        </authorList>
    </citation>
    <scope>NUCLEOTIDE SEQUENCE</scope>
    <source>
        <strain evidence="1">FP105234-sp</strain>
    </source>
</reference>
<sequence>MSPGSLSPMFPGSLSDFDFIGANLTRMGAILDLHTDDSHKLRALCTPAPLLRTLKLRISHRNGQASFLPDGLLGGSEGLLGGSEGLPELRHLSVVTWDALSFASLRLPQLVSVDISYFGLAMPTPVRVSTFAALGRMPALERLALRFWPEDAARVPVTLLPALQHLSLVMNSVSSARRLLAHLGLPAGVRIFYDSGYTDKLPTFFATMNACFVARPAPIVRVDIKLAAPNRKFPEDERDVEVGAWRSGDTDGAPALMVRLRGWEHVAGVLRSLASTHLEAVAVGGDAPDAAWLDALRIAPGIHRVTVKGGLVPPFCAALERAPGVLPALSTLVINVHAHPFAKTILQDTLPRLLTARASAGISLRELAVVGYDEDEACMHVLREAVPGLVVRWCWEAEPEDEDEDEDEDSENIIDSDFGPMDLDFSSSEDEE</sequence>
<keyword evidence="2" id="KW-1185">Reference proteome</keyword>
<evidence type="ECO:0000313" key="1">
    <source>
        <dbReference type="EMBL" id="KAI0046172.1"/>
    </source>
</evidence>
<gene>
    <name evidence="1" type="ORF">FA95DRAFT_1412840</name>
</gene>
<name>A0ACB8RQK1_9AGAM</name>
<comment type="caution">
    <text evidence="1">The sequence shown here is derived from an EMBL/GenBank/DDBJ whole genome shotgun (WGS) entry which is preliminary data.</text>
</comment>
<proteinExistence type="predicted"/>
<dbReference type="Proteomes" id="UP000814033">
    <property type="component" value="Unassembled WGS sequence"/>
</dbReference>
<protein>
    <submittedName>
        <fullName evidence="1">Uncharacterized protein</fullName>
    </submittedName>
</protein>
<reference evidence="1" key="1">
    <citation type="submission" date="2021-02" db="EMBL/GenBank/DDBJ databases">
        <authorList>
            <consortium name="DOE Joint Genome Institute"/>
            <person name="Ahrendt S."/>
            <person name="Looney B.P."/>
            <person name="Miyauchi S."/>
            <person name="Morin E."/>
            <person name="Drula E."/>
            <person name="Courty P.E."/>
            <person name="Chicoki N."/>
            <person name="Fauchery L."/>
            <person name="Kohler A."/>
            <person name="Kuo A."/>
            <person name="Labutti K."/>
            <person name="Pangilinan J."/>
            <person name="Lipzen A."/>
            <person name="Riley R."/>
            <person name="Andreopoulos W."/>
            <person name="He G."/>
            <person name="Johnson J."/>
            <person name="Barry K.W."/>
            <person name="Grigoriev I.V."/>
            <person name="Nagy L."/>
            <person name="Hibbett D."/>
            <person name="Henrissat B."/>
            <person name="Matheny P.B."/>
            <person name="Labbe J."/>
            <person name="Martin F."/>
        </authorList>
    </citation>
    <scope>NUCLEOTIDE SEQUENCE</scope>
    <source>
        <strain evidence="1">FP105234-sp</strain>
    </source>
</reference>
<accession>A0ACB8RQK1</accession>
<evidence type="ECO:0000313" key="2">
    <source>
        <dbReference type="Proteomes" id="UP000814033"/>
    </source>
</evidence>